<dbReference type="GeneID" id="17088969"/>
<dbReference type="Proteomes" id="UP000030680">
    <property type="component" value="Unassembled WGS sequence"/>
</dbReference>
<dbReference type="Gene3D" id="3.40.50.620">
    <property type="entry name" value="HUPs"/>
    <property type="match status" value="1"/>
</dbReference>
<evidence type="ECO:0000256" key="2">
    <source>
        <dbReference type="SAM" id="MobiDB-lite"/>
    </source>
</evidence>
<dbReference type="PROSITE" id="PS51645">
    <property type="entry name" value="PHR_CRY_ALPHA_BETA"/>
    <property type="match status" value="1"/>
</dbReference>
<dbReference type="Gramene" id="EME30224">
    <property type="protein sequence ID" value="EME30224"/>
    <property type="gene ID" value="Gasu_23790"/>
</dbReference>
<dbReference type="EC" id="2.3.1.35" evidence="4"/>
<evidence type="ECO:0000256" key="1">
    <source>
        <dbReference type="ARBA" id="ARBA00007558"/>
    </source>
</evidence>
<dbReference type="STRING" id="130081.M2Y329"/>
<organism evidence="4 5">
    <name type="scientific">Galdieria sulphuraria</name>
    <name type="common">Red alga</name>
    <dbReference type="NCBI Taxonomy" id="130081"/>
    <lineage>
        <taxon>Eukaryota</taxon>
        <taxon>Rhodophyta</taxon>
        <taxon>Bangiophyceae</taxon>
        <taxon>Galdieriales</taxon>
        <taxon>Galdieriaceae</taxon>
        <taxon>Galdieria</taxon>
    </lineage>
</organism>
<reference evidence="5" key="1">
    <citation type="journal article" date="2013" name="Science">
        <title>Gene transfer from bacteria and archaea facilitated evolution of an extremophilic eukaryote.</title>
        <authorList>
            <person name="Schonknecht G."/>
            <person name="Chen W.H."/>
            <person name="Ternes C.M."/>
            <person name="Barbier G.G."/>
            <person name="Shrestha R.P."/>
            <person name="Stanke M."/>
            <person name="Brautigam A."/>
            <person name="Baker B.J."/>
            <person name="Banfield J.F."/>
            <person name="Garavito R.M."/>
            <person name="Carr K."/>
            <person name="Wilkerson C."/>
            <person name="Rensing S.A."/>
            <person name="Gagneul D."/>
            <person name="Dickenson N.E."/>
            <person name="Oesterhelt C."/>
            <person name="Lercher M.J."/>
            <person name="Weber A.P."/>
        </authorList>
    </citation>
    <scope>NUCLEOTIDE SEQUENCE [LARGE SCALE GENOMIC DNA]</scope>
    <source>
        <strain evidence="5">074W</strain>
    </source>
</reference>
<dbReference type="InterPro" id="IPR036155">
    <property type="entry name" value="Crypto/Photolyase_N_sf"/>
</dbReference>
<dbReference type="EMBL" id="KB454501">
    <property type="protein sequence ID" value="EME30224.1"/>
    <property type="molecule type" value="Genomic_DNA"/>
</dbReference>
<accession>M2Y329</accession>
<sequence length="849" mass="97466">MYLPQPHIIVSRKKLTKLDKGDRTTRCQRVSCVRKNVRFFSKTSDSDERKGSGAVSAIRWCDKQSRLDINFFRDHKLEKGYVLEKNRSDTIILWFRDLFRLDDHPALIEAVEEVSPNKYLLPVLIVPFQVNQSPQLLSVVLDLQASLRRRGSDLLVIENGDCARLRSIVLETGATKVYMTPCSETCTDFQLNLFLQKRVMDTFAFSGASLQLVSDNDRVVNHCSLSRDKPMSCPPTLPKTPNACSKWMPVFNDIYRSTTSSKNRSHSISETFARRKLDRLLKLLSCEDFDCFHSIFLHLCKWLQKELLLGVVSKIRIYFELRKHVNANYLTKMTWLRGTSASVGMLSIILFSHAGNIHNANASSNMIPAMAYDVEGSKRRSLEWDESSARFKLASHDEEGLDWSTSWKTWLTKRIEFLRQSFFPEGVSQDYYSFTMWRVFQRLVSSTVGVFGTQALLLALGIKAGRIGRAAATSWVLKDGLGRLGKMVWASQMGRDFDADPKRWRFRSALLYALGNGLEIVTQIFPASFLLFATLANSMKQISMLTASATRNAMYKNFAGRSENIADITAKGEAQIVVADLLGMALGIQLSKLIGTSRPNVLTAYSFLSVLDIYAFYKELRAVQFRTLNYERSSMIVDYFVRRGYVPRPDEVSQRENIFLGPRYDVRSMFASLSDAVSCPQELNSLIKIFKGEQFMVTRGWNGQYRIVLREHARNGDILRALLTLGFLKEELRQRKRLTWNSSKRIPFLHSFVSRMENDCWWSSSQIPPDDQVPEVNKESLRSSRQLNRVKKSSSSSPDKERLEEKLEAINCSYTKCKDYYQHFISQLHKEGWNADRLLYSPVKRRAVW</sequence>
<dbReference type="eggNOG" id="KOG4249">
    <property type="taxonomic scope" value="Eukaryota"/>
</dbReference>
<dbReference type="PANTHER" id="PTHR12770:SF20">
    <property type="entry name" value="PROTEIN ROOT UVB SENSITIVE 6"/>
    <property type="match status" value="1"/>
</dbReference>
<protein>
    <submittedName>
        <fullName evidence="4">Glutamate N-acetyltransferase</fullName>
        <ecNumber evidence="4">2.3.1.35</ecNumber>
    </submittedName>
</protein>
<evidence type="ECO:0000313" key="4">
    <source>
        <dbReference type="EMBL" id="EME30224.1"/>
    </source>
</evidence>
<dbReference type="InterPro" id="IPR006968">
    <property type="entry name" value="RUS_fam"/>
</dbReference>
<dbReference type="InterPro" id="IPR014729">
    <property type="entry name" value="Rossmann-like_a/b/a_fold"/>
</dbReference>
<gene>
    <name evidence="4" type="ORF">Gasu_23790</name>
</gene>
<evidence type="ECO:0000259" key="3">
    <source>
        <dbReference type="PROSITE" id="PS51645"/>
    </source>
</evidence>
<dbReference type="InterPro" id="IPR054549">
    <property type="entry name" value="UVB_sens_RUS_dom"/>
</dbReference>
<dbReference type="Pfam" id="PF00875">
    <property type="entry name" value="DNA_photolyase"/>
    <property type="match status" value="1"/>
</dbReference>
<dbReference type="GO" id="GO:0004358">
    <property type="term" value="F:L-glutamate N-acetyltransferase activity, acting on acetyl-L-ornithine as donor"/>
    <property type="evidence" value="ECO:0007669"/>
    <property type="project" value="UniProtKB-EC"/>
</dbReference>
<keyword evidence="5" id="KW-1185">Reference proteome</keyword>
<feature type="domain" description="Photolyase/cryptochrome alpha/beta" evidence="3">
    <location>
        <begin position="89"/>
        <end position="220"/>
    </location>
</feature>
<proteinExistence type="inferred from homology"/>
<feature type="region of interest" description="Disordered" evidence="2">
    <location>
        <begin position="770"/>
        <end position="802"/>
    </location>
</feature>
<name>M2Y329_GALSU</name>
<dbReference type="RefSeq" id="XP_005706744.1">
    <property type="nucleotide sequence ID" value="XM_005706687.1"/>
</dbReference>
<dbReference type="SUPFAM" id="SSF52425">
    <property type="entry name" value="Cryptochrome/photolyase, N-terminal domain"/>
    <property type="match status" value="1"/>
</dbReference>
<dbReference type="InterPro" id="IPR006050">
    <property type="entry name" value="DNA_photolyase_N"/>
</dbReference>
<dbReference type="AlphaFoldDB" id="M2Y329"/>
<dbReference type="Pfam" id="PF04884">
    <property type="entry name" value="UVB_sens_prot"/>
    <property type="match status" value="1"/>
</dbReference>
<keyword evidence="4" id="KW-0808">Transferase</keyword>
<comment type="similarity">
    <text evidence="1">Belongs to the RUS1 family.</text>
</comment>
<evidence type="ECO:0000313" key="5">
    <source>
        <dbReference type="Proteomes" id="UP000030680"/>
    </source>
</evidence>
<feature type="compositionally biased region" description="Polar residues" evidence="2">
    <location>
        <begin position="783"/>
        <end position="797"/>
    </location>
</feature>
<dbReference type="KEGG" id="gsl:Gasu_23790"/>
<dbReference type="PANTHER" id="PTHR12770">
    <property type="entry name" value="RUS1 FAMILY PROTEIN C16ORF58"/>
    <property type="match status" value="1"/>
</dbReference>
<keyword evidence="4" id="KW-0012">Acyltransferase</keyword>
<dbReference type="OrthoDB" id="364779at2759"/>